<protein>
    <submittedName>
        <fullName evidence="1">Costunolide synthase protein</fullName>
        <ecNumber evidence="1">1.14.14.150</ecNumber>
    </submittedName>
</protein>
<evidence type="ECO:0000313" key="2">
    <source>
        <dbReference type="Proteomes" id="UP000827976"/>
    </source>
</evidence>
<dbReference type="EC" id="1.14.14.150" evidence="1"/>
<organism evidence="1 2">
    <name type="scientific">Dioscorea alata</name>
    <name type="common">Purple yam</name>
    <dbReference type="NCBI Taxonomy" id="55571"/>
    <lineage>
        <taxon>Eukaryota</taxon>
        <taxon>Viridiplantae</taxon>
        <taxon>Streptophyta</taxon>
        <taxon>Embryophyta</taxon>
        <taxon>Tracheophyta</taxon>
        <taxon>Spermatophyta</taxon>
        <taxon>Magnoliopsida</taxon>
        <taxon>Liliopsida</taxon>
        <taxon>Dioscoreales</taxon>
        <taxon>Dioscoreaceae</taxon>
        <taxon>Dioscorea</taxon>
    </lineage>
</organism>
<comment type="caution">
    <text evidence="1">The sequence shown here is derived from an EMBL/GenBank/DDBJ whole genome shotgun (WGS) entry which is preliminary data.</text>
</comment>
<evidence type="ECO:0000313" key="1">
    <source>
        <dbReference type="EMBL" id="KAH7652952.1"/>
    </source>
</evidence>
<sequence length="423" mass="49243">MIIVLLSIVTLLVVMVFNFKLRLRRRRKVKIPTIIASSPEVAFEIMKTHDLAFCSKPTNVVLMKFFYNGLDISFSKYGEHSNMKRVASFRSVREGEVHVFIQSIRCSCMFSDDGQCNRTKLHDLVIETVELMGGFSIGDFFPSLGWLSVITGFKGKLEMNFKRMDEFFEREIEEHYLSLMTVQGHDDQEDDFLDVLLKLQKDSTNLGFSLTRDHIKAILMDISLARTDTSVATIEYAMKELMRYSLIMKKRQDVVRGVIRNKGKVEECDLQQLQYLKLVINETLRLHCIVPLLLPRERTKECNVLGYDISKNTMVLVNAWAIARDPKFWENPKVLMLERFQGSAINYKDQHFEFILFCADRRICPGMQLGVIAVEIALANILYHFNWELLIEMCYKEIDMANTFGLVLIKICHYSFKQDRQIF</sequence>
<accession>A0ACB7TY76</accession>
<keyword evidence="2" id="KW-1185">Reference proteome</keyword>
<gene>
    <name evidence="1" type="ORF">IHE45_19G051300</name>
</gene>
<reference evidence="2" key="1">
    <citation type="journal article" date="2022" name="Nat. Commun.">
        <title>Chromosome evolution and the genetic basis of agronomically important traits in greater yam.</title>
        <authorList>
            <person name="Bredeson J.V."/>
            <person name="Lyons J.B."/>
            <person name="Oniyinde I.O."/>
            <person name="Okereke N.R."/>
            <person name="Kolade O."/>
            <person name="Nnabue I."/>
            <person name="Nwadili C.O."/>
            <person name="Hribova E."/>
            <person name="Parker M."/>
            <person name="Nwogha J."/>
            <person name="Shu S."/>
            <person name="Carlson J."/>
            <person name="Kariba R."/>
            <person name="Muthemba S."/>
            <person name="Knop K."/>
            <person name="Barton G.J."/>
            <person name="Sherwood A.V."/>
            <person name="Lopez-Montes A."/>
            <person name="Asiedu R."/>
            <person name="Jamnadass R."/>
            <person name="Muchugi A."/>
            <person name="Goodstein D."/>
            <person name="Egesi C.N."/>
            <person name="Featherston J."/>
            <person name="Asfaw A."/>
            <person name="Simpson G.G."/>
            <person name="Dolezel J."/>
            <person name="Hendre P.S."/>
            <person name="Van Deynze A."/>
            <person name="Kumar P.L."/>
            <person name="Obidiegwu J.E."/>
            <person name="Bhattacharjee R."/>
            <person name="Rokhsar D.S."/>
        </authorList>
    </citation>
    <scope>NUCLEOTIDE SEQUENCE [LARGE SCALE GENOMIC DNA]</scope>
    <source>
        <strain evidence="2">cv. TDa95/00328</strain>
    </source>
</reference>
<proteinExistence type="predicted"/>
<dbReference type="EMBL" id="CM037029">
    <property type="protein sequence ID" value="KAH7652952.1"/>
    <property type="molecule type" value="Genomic_DNA"/>
</dbReference>
<keyword evidence="1" id="KW-0560">Oxidoreductase</keyword>
<name>A0ACB7TY76_DIOAL</name>
<dbReference type="Proteomes" id="UP000827976">
    <property type="component" value="Chromosome 19"/>
</dbReference>